<dbReference type="GO" id="GO:0031966">
    <property type="term" value="C:mitochondrial membrane"/>
    <property type="evidence" value="ECO:0007669"/>
    <property type="project" value="UniProtKB-SubCell"/>
</dbReference>
<feature type="transmembrane region" description="Helical" evidence="6">
    <location>
        <begin position="90"/>
        <end position="108"/>
    </location>
</feature>
<dbReference type="PANTHER" id="PTHR12297:SF3">
    <property type="entry name" value="HIG1 DOMAIN FAMILY MEMBER 1A"/>
    <property type="match status" value="1"/>
</dbReference>
<keyword evidence="5 6" id="KW-0472">Membrane</keyword>
<evidence type="ECO:0000256" key="6">
    <source>
        <dbReference type="SAM" id="Phobius"/>
    </source>
</evidence>
<keyword evidence="9" id="KW-1185">Reference proteome</keyword>
<dbReference type="PANTHER" id="PTHR12297">
    <property type="entry name" value="HYPOXIA-INDUCBILE GENE 1 HIG1 -RELATED"/>
    <property type="match status" value="1"/>
</dbReference>
<dbReference type="AlphaFoldDB" id="A0ABD3A494"/>
<evidence type="ECO:0000256" key="5">
    <source>
        <dbReference type="ARBA" id="ARBA00023136"/>
    </source>
</evidence>
<keyword evidence="2 6" id="KW-0812">Transmembrane</keyword>
<reference evidence="8 9" key="1">
    <citation type="submission" date="2024-11" db="EMBL/GenBank/DDBJ databases">
        <title>A near-complete genome assembly of Cinchona calisaya.</title>
        <authorList>
            <person name="Lian D.C."/>
            <person name="Zhao X.W."/>
            <person name="Wei L."/>
        </authorList>
    </citation>
    <scope>NUCLEOTIDE SEQUENCE [LARGE SCALE GENOMIC DNA]</scope>
    <source>
        <tissue evidence="8">Nenye</tissue>
    </source>
</reference>
<evidence type="ECO:0000256" key="3">
    <source>
        <dbReference type="ARBA" id="ARBA00022989"/>
    </source>
</evidence>
<dbReference type="InterPro" id="IPR007667">
    <property type="entry name" value="Hypoxia_induced_domain"/>
</dbReference>
<dbReference type="EMBL" id="JBJUIK010000006">
    <property type="protein sequence ID" value="KAL3526028.1"/>
    <property type="molecule type" value="Genomic_DNA"/>
</dbReference>
<evidence type="ECO:0000256" key="4">
    <source>
        <dbReference type="ARBA" id="ARBA00023128"/>
    </source>
</evidence>
<protein>
    <recommendedName>
        <fullName evidence="7">HIG1 domain-containing protein</fullName>
    </recommendedName>
</protein>
<feature type="domain" description="HIG1" evidence="7">
    <location>
        <begin position="61"/>
        <end position="145"/>
    </location>
</feature>
<evidence type="ECO:0000313" key="8">
    <source>
        <dbReference type="EMBL" id="KAL3526028.1"/>
    </source>
</evidence>
<evidence type="ECO:0000256" key="2">
    <source>
        <dbReference type="ARBA" id="ARBA00022692"/>
    </source>
</evidence>
<proteinExistence type="predicted"/>
<sequence length="145" mass="15483">MGCFAAKEFTAYWKSVSRAKGGKRPHKLTGEAALAATDSQTDIPLVICSFESRWEARIGSWNICSRTKSASEILSSHSDIDISLTTATEALVGAFITAGVLTAGLISFRQGNSQLGQKLMRARVVAQGATVALMVGTAYYYGDKL</sequence>
<gene>
    <name evidence="8" type="ORF">ACH5RR_014400</name>
</gene>
<evidence type="ECO:0000259" key="7">
    <source>
        <dbReference type="PROSITE" id="PS51503"/>
    </source>
</evidence>
<evidence type="ECO:0000313" key="9">
    <source>
        <dbReference type="Proteomes" id="UP001630127"/>
    </source>
</evidence>
<comment type="subcellular location">
    <subcellularLocation>
        <location evidence="1">Mitochondrion membrane</location>
    </subcellularLocation>
</comment>
<accession>A0ABD3A494</accession>
<dbReference type="Proteomes" id="UP001630127">
    <property type="component" value="Unassembled WGS sequence"/>
</dbReference>
<organism evidence="8 9">
    <name type="scientific">Cinchona calisaya</name>
    <dbReference type="NCBI Taxonomy" id="153742"/>
    <lineage>
        <taxon>Eukaryota</taxon>
        <taxon>Viridiplantae</taxon>
        <taxon>Streptophyta</taxon>
        <taxon>Embryophyta</taxon>
        <taxon>Tracheophyta</taxon>
        <taxon>Spermatophyta</taxon>
        <taxon>Magnoliopsida</taxon>
        <taxon>eudicotyledons</taxon>
        <taxon>Gunneridae</taxon>
        <taxon>Pentapetalae</taxon>
        <taxon>asterids</taxon>
        <taxon>lamiids</taxon>
        <taxon>Gentianales</taxon>
        <taxon>Rubiaceae</taxon>
        <taxon>Cinchonoideae</taxon>
        <taxon>Cinchoneae</taxon>
        <taxon>Cinchona</taxon>
    </lineage>
</organism>
<dbReference type="InterPro" id="IPR050355">
    <property type="entry name" value="RCF1"/>
</dbReference>
<name>A0ABD3A494_9GENT</name>
<comment type="caution">
    <text evidence="8">The sequence shown here is derived from an EMBL/GenBank/DDBJ whole genome shotgun (WGS) entry which is preliminary data.</text>
</comment>
<dbReference type="Gene3D" id="6.10.140.1320">
    <property type="match status" value="1"/>
</dbReference>
<feature type="transmembrane region" description="Helical" evidence="6">
    <location>
        <begin position="120"/>
        <end position="141"/>
    </location>
</feature>
<dbReference type="PROSITE" id="PS51503">
    <property type="entry name" value="HIG1"/>
    <property type="match status" value="1"/>
</dbReference>
<keyword evidence="3 6" id="KW-1133">Transmembrane helix</keyword>
<keyword evidence="4" id="KW-0496">Mitochondrion</keyword>
<evidence type="ECO:0000256" key="1">
    <source>
        <dbReference type="ARBA" id="ARBA00004325"/>
    </source>
</evidence>
<dbReference type="Pfam" id="PF04588">
    <property type="entry name" value="HIG_1_N"/>
    <property type="match status" value="1"/>
</dbReference>